<dbReference type="GO" id="GO:0004252">
    <property type="term" value="F:serine-type endopeptidase activity"/>
    <property type="evidence" value="ECO:0007669"/>
    <property type="project" value="InterPro"/>
</dbReference>
<dbReference type="AlphaFoldDB" id="A0A1C3EKY6"/>
<dbReference type="CDD" id="cd06530">
    <property type="entry name" value="S26_SPase_I"/>
    <property type="match status" value="1"/>
</dbReference>
<dbReference type="EMBL" id="LYBM01000012">
    <property type="protein sequence ID" value="ODA33896.1"/>
    <property type="molecule type" value="Genomic_DNA"/>
</dbReference>
<dbReference type="Proteomes" id="UP000094936">
    <property type="component" value="Unassembled WGS sequence"/>
</dbReference>
<dbReference type="PRINTS" id="PR00727">
    <property type="entry name" value="LEADERPTASE"/>
</dbReference>
<name>A0A1C3EKY6_9GAMM</name>
<dbReference type="NCBIfam" id="TIGR02227">
    <property type="entry name" value="sigpep_I_bact"/>
    <property type="match status" value="1"/>
</dbReference>
<dbReference type="PANTHER" id="PTHR43390">
    <property type="entry name" value="SIGNAL PEPTIDASE I"/>
    <property type="match status" value="1"/>
</dbReference>
<dbReference type="InterPro" id="IPR019533">
    <property type="entry name" value="Peptidase_S26"/>
</dbReference>
<dbReference type="STRING" id="1080227.A8L45_08755"/>
<feature type="active site" evidence="6">
    <location>
        <position position="93"/>
    </location>
</feature>
<dbReference type="SUPFAM" id="SSF51306">
    <property type="entry name" value="LexA/Signal peptidase"/>
    <property type="match status" value="1"/>
</dbReference>
<evidence type="ECO:0000256" key="4">
    <source>
        <dbReference type="ARBA" id="ARBA00019232"/>
    </source>
</evidence>
<dbReference type="PANTHER" id="PTHR43390:SF1">
    <property type="entry name" value="CHLOROPLAST PROCESSING PEPTIDASE"/>
    <property type="match status" value="1"/>
</dbReference>
<dbReference type="InterPro" id="IPR019757">
    <property type="entry name" value="Pept_S26A_signal_pept_1_Lys-AS"/>
</dbReference>
<sequence length="216" mass="25132">MKKKWHDIYLEYRSLLIFILLMTVFRSSFADWNHVPTGSMKPTIQIGDRILVNKMAYDLRIPFTGFSLYTFSDPERGDIVTFESEVTGNNMVKRVIGIPGDIIAMVDNRLYINGAPMTYHQTSTQGPIQFFEETTRNGHYQIRINREHSPASNFKAVEVPQGHYLMLGDNRDNSADSRFIGFVPRKEIRGRTRSVVMSFDYDNYFIPRAERFLRTL</sequence>
<dbReference type="GO" id="GO:0006465">
    <property type="term" value="P:signal peptide processing"/>
    <property type="evidence" value="ECO:0007669"/>
    <property type="project" value="InterPro"/>
</dbReference>
<comment type="subcellular location">
    <subcellularLocation>
        <location evidence="7">Membrane</location>
        <topology evidence="7">Multi-pass membrane protein</topology>
    </subcellularLocation>
</comment>
<dbReference type="PROSITE" id="PS00761">
    <property type="entry name" value="SPASE_I_3"/>
    <property type="match status" value="1"/>
</dbReference>
<evidence type="ECO:0000256" key="2">
    <source>
        <dbReference type="ARBA" id="ARBA00009370"/>
    </source>
</evidence>
<evidence type="ECO:0000256" key="1">
    <source>
        <dbReference type="ARBA" id="ARBA00000677"/>
    </source>
</evidence>
<evidence type="ECO:0000256" key="6">
    <source>
        <dbReference type="PIRSR" id="PIRSR600223-1"/>
    </source>
</evidence>
<dbReference type="EC" id="3.4.21.89" evidence="3 7"/>
<protein>
    <recommendedName>
        <fullName evidence="4 7">Signal peptidase I</fullName>
        <ecNumber evidence="3 7">3.4.21.89</ecNumber>
    </recommendedName>
</protein>
<reference evidence="9 10" key="1">
    <citation type="submission" date="2016-05" db="EMBL/GenBank/DDBJ databases">
        <title>Genomic Taxonomy of the Vibrionaceae.</title>
        <authorList>
            <person name="Gomez-Gil B."/>
            <person name="Enciso-Ibarra J."/>
        </authorList>
    </citation>
    <scope>NUCLEOTIDE SEQUENCE [LARGE SCALE GENOMIC DNA]</scope>
    <source>
        <strain evidence="9 10">CAIM 1920</strain>
    </source>
</reference>
<feature type="active site" evidence="6">
    <location>
        <position position="39"/>
    </location>
</feature>
<dbReference type="Pfam" id="PF10502">
    <property type="entry name" value="Peptidase_S26"/>
    <property type="match status" value="1"/>
</dbReference>
<keyword evidence="7" id="KW-0645">Protease</keyword>
<evidence type="ECO:0000256" key="7">
    <source>
        <dbReference type="RuleBase" id="RU362042"/>
    </source>
</evidence>
<dbReference type="InterPro" id="IPR036286">
    <property type="entry name" value="LexA/Signal_pep-like_sf"/>
</dbReference>
<keyword evidence="10" id="KW-1185">Reference proteome</keyword>
<dbReference type="Gene3D" id="2.10.109.10">
    <property type="entry name" value="Umud Fragment, subunit A"/>
    <property type="match status" value="1"/>
</dbReference>
<dbReference type="GO" id="GO:0009003">
    <property type="term" value="F:signal peptidase activity"/>
    <property type="evidence" value="ECO:0007669"/>
    <property type="project" value="UniProtKB-EC"/>
</dbReference>
<gene>
    <name evidence="9" type="ORF">A8L45_08755</name>
</gene>
<evidence type="ECO:0000313" key="10">
    <source>
        <dbReference type="Proteomes" id="UP000094936"/>
    </source>
</evidence>
<accession>A0A1C3EKY6</accession>
<dbReference type="InterPro" id="IPR000223">
    <property type="entry name" value="Pept_S26A_signal_pept_1"/>
</dbReference>
<comment type="caution">
    <text evidence="9">The sequence shown here is derived from an EMBL/GenBank/DDBJ whole genome shotgun (WGS) entry which is preliminary data.</text>
</comment>
<dbReference type="PROSITE" id="PS00760">
    <property type="entry name" value="SPASE_I_2"/>
    <property type="match status" value="1"/>
</dbReference>
<dbReference type="InterPro" id="IPR019758">
    <property type="entry name" value="Pept_S26A_signal_pept_1_CS"/>
</dbReference>
<dbReference type="OrthoDB" id="9815782at2"/>
<comment type="similarity">
    <text evidence="2 7">Belongs to the peptidase S26 family.</text>
</comment>
<evidence type="ECO:0000259" key="8">
    <source>
        <dbReference type="Pfam" id="PF10502"/>
    </source>
</evidence>
<dbReference type="RefSeq" id="WP_068901312.1">
    <property type="nucleotide sequence ID" value="NZ_JBHUIF010000004.1"/>
</dbReference>
<evidence type="ECO:0000256" key="5">
    <source>
        <dbReference type="ARBA" id="ARBA00022801"/>
    </source>
</evidence>
<proteinExistence type="inferred from homology"/>
<organism evidence="9 10">
    <name type="scientific">Veronia pacifica</name>
    <dbReference type="NCBI Taxonomy" id="1080227"/>
    <lineage>
        <taxon>Bacteria</taxon>
        <taxon>Pseudomonadati</taxon>
        <taxon>Pseudomonadota</taxon>
        <taxon>Gammaproteobacteria</taxon>
        <taxon>Vibrionales</taxon>
        <taxon>Vibrionaceae</taxon>
        <taxon>Veronia</taxon>
    </lineage>
</organism>
<keyword evidence="5 7" id="KW-0378">Hydrolase</keyword>
<evidence type="ECO:0000313" key="9">
    <source>
        <dbReference type="EMBL" id="ODA33896.1"/>
    </source>
</evidence>
<dbReference type="GO" id="GO:0016020">
    <property type="term" value="C:membrane"/>
    <property type="evidence" value="ECO:0007669"/>
    <property type="project" value="UniProtKB-SubCell"/>
</dbReference>
<comment type="catalytic activity">
    <reaction evidence="1 7">
        <text>Cleavage of hydrophobic, N-terminal signal or leader sequences from secreted and periplasmic proteins.</text>
        <dbReference type="EC" id="3.4.21.89"/>
    </reaction>
</comment>
<evidence type="ECO:0000256" key="3">
    <source>
        <dbReference type="ARBA" id="ARBA00013208"/>
    </source>
</evidence>
<feature type="domain" description="Peptidase S26" evidence="8">
    <location>
        <begin position="14"/>
        <end position="196"/>
    </location>
</feature>